<sequence>MPQREDASSLAVVGVTGVIGSLSQDVKQSGLSLDSLMLSFNARIAELQYLIDYVFLNLSNCIQIPSSIKIQDLPVLVIVSMLVYFCFLEQLLVDKMGSGAIAISLPLSCILGLLASMSEETVCVDICIGSVRFSGLFRTYFYSKLNVARVLSVLATFARFDGTISQTNLVGPWKWNHLKSPRNLLMHH</sequence>
<dbReference type="EMBL" id="CM042037">
    <property type="protein sequence ID" value="KAI3743206.1"/>
    <property type="molecule type" value="Genomic_DNA"/>
</dbReference>
<reference evidence="2" key="1">
    <citation type="journal article" date="2022" name="Mol. Ecol. Resour.">
        <title>The genomes of chicory, endive, great burdock and yacon provide insights into Asteraceae palaeo-polyploidization history and plant inulin production.</title>
        <authorList>
            <person name="Fan W."/>
            <person name="Wang S."/>
            <person name="Wang H."/>
            <person name="Wang A."/>
            <person name="Jiang F."/>
            <person name="Liu H."/>
            <person name="Zhao H."/>
            <person name="Xu D."/>
            <person name="Zhang Y."/>
        </authorList>
    </citation>
    <scope>NUCLEOTIDE SEQUENCE [LARGE SCALE GENOMIC DNA]</scope>
    <source>
        <strain evidence="2">cv. Yunnan</strain>
    </source>
</reference>
<comment type="caution">
    <text evidence="1">The sequence shown here is derived from an EMBL/GenBank/DDBJ whole genome shotgun (WGS) entry which is preliminary data.</text>
</comment>
<evidence type="ECO:0000313" key="2">
    <source>
        <dbReference type="Proteomes" id="UP001056120"/>
    </source>
</evidence>
<protein>
    <submittedName>
        <fullName evidence="1">Uncharacterized protein</fullName>
    </submittedName>
</protein>
<dbReference type="Proteomes" id="UP001056120">
    <property type="component" value="Linkage Group LG20"/>
</dbReference>
<proteinExistence type="predicted"/>
<name>A0ACB9D9L4_9ASTR</name>
<organism evidence="1 2">
    <name type="scientific">Smallanthus sonchifolius</name>
    <dbReference type="NCBI Taxonomy" id="185202"/>
    <lineage>
        <taxon>Eukaryota</taxon>
        <taxon>Viridiplantae</taxon>
        <taxon>Streptophyta</taxon>
        <taxon>Embryophyta</taxon>
        <taxon>Tracheophyta</taxon>
        <taxon>Spermatophyta</taxon>
        <taxon>Magnoliopsida</taxon>
        <taxon>eudicotyledons</taxon>
        <taxon>Gunneridae</taxon>
        <taxon>Pentapetalae</taxon>
        <taxon>asterids</taxon>
        <taxon>campanulids</taxon>
        <taxon>Asterales</taxon>
        <taxon>Asteraceae</taxon>
        <taxon>Asteroideae</taxon>
        <taxon>Heliantheae alliance</taxon>
        <taxon>Millerieae</taxon>
        <taxon>Smallanthus</taxon>
    </lineage>
</organism>
<gene>
    <name evidence="1" type="ORF">L1987_60912</name>
</gene>
<keyword evidence="2" id="KW-1185">Reference proteome</keyword>
<accession>A0ACB9D9L4</accession>
<evidence type="ECO:0000313" key="1">
    <source>
        <dbReference type="EMBL" id="KAI3743206.1"/>
    </source>
</evidence>
<reference evidence="1 2" key="2">
    <citation type="journal article" date="2022" name="Mol. Ecol. Resour.">
        <title>The genomes of chicory, endive, great burdock and yacon provide insights into Asteraceae paleo-polyploidization history and plant inulin production.</title>
        <authorList>
            <person name="Fan W."/>
            <person name="Wang S."/>
            <person name="Wang H."/>
            <person name="Wang A."/>
            <person name="Jiang F."/>
            <person name="Liu H."/>
            <person name="Zhao H."/>
            <person name="Xu D."/>
            <person name="Zhang Y."/>
        </authorList>
    </citation>
    <scope>NUCLEOTIDE SEQUENCE [LARGE SCALE GENOMIC DNA]</scope>
    <source>
        <strain evidence="2">cv. Yunnan</strain>
        <tissue evidence="1">Leaves</tissue>
    </source>
</reference>